<comment type="caution">
    <text evidence="8">The sequence shown here is derived from an EMBL/GenBank/DDBJ whole genome shotgun (WGS) entry which is preliminary data.</text>
</comment>
<dbReference type="SUPFAM" id="SSF55729">
    <property type="entry name" value="Acyl-CoA N-acyltransferases (Nat)"/>
    <property type="match status" value="2"/>
</dbReference>
<keyword evidence="4" id="KW-0573">Peptidoglycan synthesis</keyword>
<proteinExistence type="inferred from homology"/>
<dbReference type="InterPro" id="IPR016181">
    <property type="entry name" value="Acyl_CoA_acyltransferase"/>
</dbReference>
<evidence type="ECO:0000256" key="5">
    <source>
        <dbReference type="ARBA" id="ARBA00023315"/>
    </source>
</evidence>
<dbReference type="InterPro" id="IPR003447">
    <property type="entry name" value="FEMABX"/>
</dbReference>
<evidence type="ECO:0000256" key="1">
    <source>
        <dbReference type="ARBA" id="ARBA00009943"/>
    </source>
</evidence>
<keyword evidence="5" id="KW-0012">Acyltransferase</keyword>
<name>A0ABT3LZP3_9LEPT</name>
<keyword evidence="2" id="KW-0808">Transferase</keyword>
<dbReference type="InterPro" id="IPR038740">
    <property type="entry name" value="BioF2-like_GNAT_dom"/>
</dbReference>
<feature type="domain" description="BioF2-like acetyltransferase" evidence="7">
    <location>
        <begin position="407"/>
        <end position="530"/>
    </location>
</feature>
<evidence type="ECO:0000256" key="2">
    <source>
        <dbReference type="ARBA" id="ARBA00022679"/>
    </source>
</evidence>
<evidence type="ECO:0000256" key="3">
    <source>
        <dbReference type="ARBA" id="ARBA00022960"/>
    </source>
</evidence>
<sequence>MILVEDCAHVLKPIKGIGEKGDFVLYSPHKHLPIPEGAALIIRNSGPSQIEWKDEDTHQIVKLSKGHYLKVKNTRFYLLTWFSKRLAQKIGIRSRNSNVPNYNEDSLNQTVAYPLMANVSKRFLISALSSIGEVVRHKFQIQRIWDAVLDEFIPIQSERSESYIPYLTEYNFPNLEIAKANFERLYSLHYPVSVWPDLPPEIRSNPLYYKSSIHLRETSFYLPTHFSLSSKEVSLFSNSKNSNIFFSLEATNLDEENWNSELNSIDAVNLLQTLFYGEAKKHIEGWGIKRILLKSNGKKIGLVQVLSKTYFYLFHVLRINRGPLFYEGVSEEEKKSALHYIAKWVSKFSFLFINPEMLNTGKNLVSLFRMGYRTRRAIPWSSSLVDLSLDLDDLRKELDGKWRNMLNAAEKTELKLVISETEESFQWILDRYSELMNQKEFSGIPISFLKGIKAESDQNQKLVQLIAMYQGEKVAGICISMANGTGTYLVGWNGEEGRKLKANQYLLWNAIVYLRSQCCRYFDLGGIDEENTPKIAEFKIGVNGQRYELAGEFVR</sequence>
<gene>
    <name evidence="8" type="ORF">ND812_12700</name>
</gene>
<dbReference type="PANTHER" id="PTHR36174">
    <property type="entry name" value="LIPID II:GLYCINE GLYCYLTRANSFERASE"/>
    <property type="match status" value="1"/>
</dbReference>
<comment type="similarity">
    <text evidence="1">Belongs to the FemABX family.</text>
</comment>
<keyword evidence="6" id="KW-0961">Cell wall biogenesis/degradation</keyword>
<evidence type="ECO:0000313" key="8">
    <source>
        <dbReference type="EMBL" id="MCW7462950.1"/>
    </source>
</evidence>
<dbReference type="Proteomes" id="UP001209737">
    <property type="component" value="Unassembled WGS sequence"/>
</dbReference>
<dbReference type="Gene3D" id="3.40.630.30">
    <property type="match status" value="2"/>
</dbReference>
<accession>A0ABT3LZP3</accession>
<evidence type="ECO:0000313" key="9">
    <source>
        <dbReference type="Proteomes" id="UP001209737"/>
    </source>
</evidence>
<dbReference type="EMBL" id="JAMQPV010000001">
    <property type="protein sequence ID" value="MCW7462950.1"/>
    <property type="molecule type" value="Genomic_DNA"/>
</dbReference>
<dbReference type="RefSeq" id="WP_265375733.1">
    <property type="nucleotide sequence ID" value="NZ_JAMQPV010000001.1"/>
</dbReference>
<evidence type="ECO:0000256" key="6">
    <source>
        <dbReference type="ARBA" id="ARBA00023316"/>
    </source>
</evidence>
<dbReference type="PROSITE" id="PS51191">
    <property type="entry name" value="FEMABX"/>
    <property type="match status" value="1"/>
</dbReference>
<dbReference type="PANTHER" id="PTHR36174:SF1">
    <property type="entry name" value="LIPID II:GLYCINE GLYCYLTRANSFERASE"/>
    <property type="match status" value="1"/>
</dbReference>
<evidence type="ECO:0000259" key="7">
    <source>
        <dbReference type="Pfam" id="PF13480"/>
    </source>
</evidence>
<evidence type="ECO:0000256" key="4">
    <source>
        <dbReference type="ARBA" id="ARBA00022984"/>
    </source>
</evidence>
<keyword evidence="9" id="KW-1185">Reference proteome</keyword>
<dbReference type="InterPro" id="IPR050644">
    <property type="entry name" value="PG_Glycine_Bridge_Synth"/>
</dbReference>
<keyword evidence="3" id="KW-0133">Cell shape</keyword>
<reference evidence="8 9" key="1">
    <citation type="submission" date="2022-06" db="EMBL/GenBank/DDBJ databases">
        <title>Leptospira isolates from biofilms formed at urban environments.</title>
        <authorList>
            <person name="Ribeiro P.S."/>
            <person name="Sousa T."/>
            <person name="Carvalho N."/>
            <person name="Aburjaile F."/>
            <person name="Neves F."/>
            <person name="Oliveira D."/>
            <person name="Blanco L."/>
            <person name="Lima J."/>
            <person name="Costa F."/>
            <person name="Brenig B."/>
            <person name="Soares S."/>
            <person name="Ramos R."/>
            <person name="Goes-Neto A."/>
            <person name="Matiuzzi M."/>
            <person name="Azevedo V."/>
            <person name="Ristow P."/>
        </authorList>
    </citation>
    <scope>NUCLEOTIDE SEQUENCE [LARGE SCALE GENOMIC DNA]</scope>
    <source>
        <strain evidence="8 9">VSF25</strain>
    </source>
</reference>
<organism evidence="8 9">
    <name type="scientific">Leptospira limi</name>
    <dbReference type="NCBI Taxonomy" id="2950023"/>
    <lineage>
        <taxon>Bacteria</taxon>
        <taxon>Pseudomonadati</taxon>
        <taxon>Spirochaetota</taxon>
        <taxon>Spirochaetia</taxon>
        <taxon>Leptospirales</taxon>
        <taxon>Leptospiraceae</taxon>
        <taxon>Leptospira</taxon>
    </lineage>
</organism>
<protein>
    <submittedName>
        <fullName evidence="8">GNAT family N-acetyltransferase</fullName>
    </submittedName>
</protein>
<dbReference type="Pfam" id="PF13480">
    <property type="entry name" value="Acetyltransf_6"/>
    <property type="match status" value="1"/>
</dbReference>